<gene>
    <name evidence="2" type="ORF">CDAR_67801</name>
</gene>
<evidence type="ECO:0000313" key="2">
    <source>
        <dbReference type="EMBL" id="GIY81680.1"/>
    </source>
</evidence>
<dbReference type="AlphaFoldDB" id="A0AAV4WI00"/>
<sequence length="193" mass="22002">MENIRFKCFVTNIDNIREMENLEKFRQLPGILINIRRLCDSDPSQLVDPMSECNFPSSDPKTTNNDYVLPCLLDPDLVLSSALKNLQCNEVSSSCKDTSEVKLNNQKDIPNASKRNDPQHAKVNDVNLQHSENKASRSDKNQAQQECSLKLSNLYLNNYGAAFAISHHQSLEKIISKMSNRIGRFEKDGRFLR</sequence>
<organism evidence="2 3">
    <name type="scientific">Caerostris darwini</name>
    <dbReference type="NCBI Taxonomy" id="1538125"/>
    <lineage>
        <taxon>Eukaryota</taxon>
        <taxon>Metazoa</taxon>
        <taxon>Ecdysozoa</taxon>
        <taxon>Arthropoda</taxon>
        <taxon>Chelicerata</taxon>
        <taxon>Arachnida</taxon>
        <taxon>Araneae</taxon>
        <taxon>Araneomorphae</taxon>
        <taxon>Entelegynae</taxon>
        <taxon>Araneoidea</taxon>
        <taxon>Araneidae</taxon>
        <taxon>Caerostris</taxon>
    </lineage>
</organism>
<dbReference type="EMBL" id="BPLQ01014658">
    <property type="protein sequence ID" value="GIY81680.1"/>
    <property type="molecule type" value="Genomic_DNA"/>
</dbReference>
<reference evidence="2 3" key="1">
    <citation type="submission" date="2021-06" db="EMBL/GenBank/DDBJ databases">
        <title>Caerostris darwini draft genome.</title>
        <authorList>
            <person name="Kono N."/>
            <person name="Arakawa K."/>
        </authorList>
    </citation>
    <scope>NUCLEOTIDE SEQUENCE [LARGE SCALE GENOMIC DNA]</scope>
</reference>
<evidence type="ECO:0000256" key="1">
    <source>
        <dbReference type="SAM" id="MobiDB-lite"/>
    </source>
</evidence>
<proteinExistence type="predicted"/>
<feature type="compositionally biased region" description="Polar residues" evidence="1">
    <location>
        <begin position="99"/>
        <end position="108"/>
    </location>
</feature>
<comment type="caution">
    <text evidence="2">The sequence shown here is derived from an EMBL/GenBank/DDBJ whole genome shotgun (WGS) entry which is preliminary data.</text>
</comment>
<feature type="region of interest" description="Disordered" evidence="1">
    <location>
        <begin position="99"/>
        <end position="121"/>
    </location>
</feature>
<feature type="non-terminal residue" evidence="2">
    <location>
        <position position="193"/>
    </location>
</feature>
<keyword evidence="3" id="KW-1185">Reference proteome</keyword>
<dbReference type="Proteomes" id="UP001054837">
    <property type="component" value="Unassembled WGS sequence"/>
</dbReference>
<evidence type="ECO:0000313" key="3">
    <source>
        <dbReference type="Proteomes" id="UP001054837"/>
    </source>
</evidence>
<name>A0AAV4WI00_9ARAC</name>
<protein>
    <submittedName>
        <fullName evidence="2">Uncharacterized protein</fullName>
    </submittedName>
</protein>
<accession>A0AAV4WI00</accession>